<dbReference type="Proteomes" id="UP001231189">
    <property type="component" value="Unassembled WGS sequence"/>
</dbReference>
<evidence type="ECO:0000313" key="2">
    <source>
        <dbReference type="Proteomes" id="UP001231189"/>
    </source>
</evidence>
<proteinExistence type="predicted"/>
<organism evidence="1 2">
    <name type="scientific">Lolium multiflorum</name>
    <name type="common">Italian ryegrass</name>
    <name type="synonym">Lolium perenne subsp. multiflorum</name>
    <dbReference type="NCBI Taxonomy" id="4521"/>
    <lineage>
        <taxon>Eukaryota</taxon>
        <taxon>Viridiplantae</taxon>
        <taxon>Streptophyta</taxon>
        <taxon>Embryophyta</taxon>
        <taxon>Tracheophyta</taxon>
        <taxon>Spermatophyta</taxon>
        <taxon>Magnoliopsida</taxon>
        <taxon>Liliopsida</taxon>
        <taxon>Poales</taxon>
        <taxon>Poaceae</taxon>
        <taxon>BOP clade</taxon>
        <taxon>Pooideae</taxon>
        <taxon>Poodae</taxon>
        <taxon>Poeae</taxon>
        <taxon>Poeae Chloroplast Group 2 (Poeae type)</taxon>
        <taxon>Loliodinae</taxon>
        <taxon>Loliinae</taxon>
        <taxon>Lolium</taxon>
    </lineage>
</organism>
<comment type="caution">
    <text evidence="1">The sequence shown here is derived from an EMBL/GenBank/DDBJ whole genome shotgun (WGS) entry which is preliminary data.</text>
</comment>
<dbReference type="EMBL" id="JAUUTY010000004">
    <property type="protein sequence ID" value="KAK1645567.1"/>
    <property type="molecule type" value="Genomic_DNA"/>
</dbReference>
<protein>
    <submittedName>
        <fullName evidence="1">Uncharacterized protein</fullName>
    </submittedName>
</protein>
<evidence type="ECO:0000313" key="1">
    <source>
        <dbReference type="EMBL" id="KAK1645567.1"/>
    </source>
</evidence>
<keyword evidence="2" id="KW-1185">Reference proteome</keyword>
<reference evidence="1" key="1">
    <citation type="submission" date="2023-07" db="EMBL/GenBank/DDBJ databases">
        <title>A chromosome-level genome assembly of Lolium multiflorum.</title>
        <authorList>
            <person name="Chen Y."/>
            <person name="Copetti D."/>
            <person name="Kolliker R."/>
            <person name="Studer B."/>
        </authorList>
    </citation>
    <scope>NUCLEOTIDE SEQUENCE</scope>
    <source>
        <strain evidence="1">02402/16</strain>
        <tissue evidence="1">Leaf</tissue>
    </source>
</reference>
<gene>
    <name evidence="1" type="ORF">QYE76_063372</name>
</gene>
<accession>A0AAD8S7B0</accession>
<name>A0AAD8S7B0_LOLMU</name>
<sequence length="116" mass="12654">MADAGLIDGVSALSVPYGLEDRIRNCTFKSSCFNTRKLSHVFVASPNRADAPPIWVERVGIKANITELDKGLGIGSKNPFFNHNQITVTMFMNLNKQKNGAVKPPPASLIAHGRYV</sequence>
<dbReference type="AlphaFoldDB" id="A0AAD8S7B0"/>